<dbReference type="InParanoid" id="A0A067QPG7"/>
<dbReference type="OMA" id="HARYWIK"/>
<feature type="region of interest" description="Disordered" evidence="1">
    <location>
        <begin position="1"/>
        <end position="27"/>
    </location>
</feature>
<dbReference type="AlphaFoldDB" id="A0A067QPG7"/>
<evidence type="ECO:0000256" key="1">
    <source>
        <dbReference type="SAM" id="MobiDB-lite"/>
    </source>
</evidence>
<sequence length="134" mass="15142">MGKFSQTKDSNLEGTSPLQGNQKDERTKLWKIRSGEIDTQDLQGLEPKEVLPPGSELDWPTWKTLNRLRSYTGRCAANLIRWGYPCVSDQCSCGQTQTMDHLLACPILDSPCTSEDLATRTDTAILHARYWIKI</sequence>
<protein>
    <submittedName>
        <fullName evidence="2">Uncharacterized protein</fullName>
    </submittedName>
</protein>
<name>A0A067QPG7_ZOONE</name>
<organism evidence="2 3">
    <name type="scientific">Zootermopsis nevadensis</name>
    <name type="common">Dampwood termite</name>
    <dbReference type="NCBI Taxonomy" id="136037"/>
    <lineage>
        <taxon>Eukaryota</taxon>
        <taxon>Metazoa</taxon>
        <taxon>Ecdysozoa</taxon>
        <taxon>Arthropoda</taxon>
        <taxon>Hexapoda</taxon>
        <taxon>Insecta</taxon>
        <taxon>Pterygota</taxon>
        <taxon>Neoptera</taxon>
        <taxon>Polyneoptera</taxon>
        <taxon>Dictyoptera</taxon>
        <taxon>Blattodea</taxon>
        <taxon>Blattoidea</taxon>
        <taxon>Termitoidae</taxon>
        <taxon>Termopsidae</taxon>
        <taxon>Zootermopsis</taxon>
    </lineage>
</organism>
<accession>A0A067QPG7</accession>
<keyword evidence="3" id="KW-1185">Reference proteome</keyword>
<gene>
    <name evidence="2" type="ORF">L798_15519</name>
</gene>
<feature type="compositionally biased region" description="Polar residues" evidence="1">
    <location>
        <begin position="1"/>
        <end position="21"/>
    </location>
</feature>
<dbReference type="Proteomes" id="UP000027135">
    <property type="component" value="Unassembled WGS sequence"/>
</dbReference>
<dbReference type="eggNOG" id="ENOG502RTEH">
    <property type="taxonomic scope" value="Eukaryota"/>
</dbReference>
<dbReference type="EMBL" id="KK853166">
    <property type="protein sequence ID" value="KDR10392.1"/>
    <property type="molecule type" value="Genomic_DNA"/>
</dbReference>
<evidence type="ECO:0000313" key="3">
    <source>
        <dbReference type="Proteomes" id="UP000027135"/>
    </source>
</evidence>
<evidence type="ECO:0000313" key="2">
    <source>
        <dbReference type="EMBL" id="KDR10392.1"/>
    </source>
</evidence>
<reference evidence="2 3" key="1">
    <citation type="journal article" date="2014" name="Nat. Commun.">
        <title>Molecular traces of alternative social organization in a termite genome.</title>
        <authorList>
            <person name="Terrapon N."/>
            <person name="Li C."/>
            <person name="Robertson H.M."/>
            <person name="Ji L."/>
            <person name="Meng X."/>
            <person name="Booth W."/>
            <person name="Chen Z."/>
            <person name="Childers C.P."/>
            <person name="Glastad K.M."/>
            <person name="Gokhale K."/>
            <person name="Gowin J."/>
            <person name="Gronenberg W."/>
            <person name="Hermansen R.A."/>
            <person name="Hu H."/>
            <person name="Hunt B.G."/>
            <person name="Huylmans A.K."/>
            <person name="Khalil S.M."/>
            <person name="Mitchell R.D."/>
            <person name="Munoz-Torres M.C."/>
            <person name="Mustard J.A."/>
            <person name="Pan H."/>
            <person name="Reese J.T."/>
            <person name="Scharf M.E."/>
            <person name="Sun F."/>
            <person name="Vogel H."/>
            <person name="Xiao J."/>
            <person name="Yang W."/>
            <person name="Yang Z."/>
            <person name="Yang Z."/>
            <person name="Zhou J."/>
            <person name="Zhu J."/>
            <person name="Brent C.S."/>
            <person name="Elsik C.G."/>
            <person name="Goodisman M.A."/>
            <person name="Liberles D.A."/>
            <person name="Roe R.M."/>
            <person name="Vargo E.L."/>
            <person name="Vilcinskas A."/>
            <person name="Wang J."/>
            <person name="Bornberg-Bauer E."/>
            <person name="Korb J."/>
            <person name="Zhang G."/>
            <person name="Liebig J."/>
        </authorList>
    </citation>
    <scope>NUCLEOTIDE SEQUENCE [LARGE SCALE GENOMIC DNA]</scope>
    <source>
        <tissue evidence="2">Whole organism</tissue>
    </source>
</reference>
<proteinExistence type="predicted"/>